<dbReference type="GO" id="GO:0016757">
    <property type="term" value="F:glycosyltransferase activity"/>
    <property type="evidence" value="ECO:0007669"/>
    <property type="project" value="UniProtKB-KW"/>
</dbReference>
<name>A0A7H0XFM7_9CAUD</name>
<dbReference type="Proteomes" id="UP000516415">
    <property type="component" value="Segment"/>
</dbReference>
<keyword evidence="2" id="KW-1185">Reference proteome</keyword>
<keyword evidence="1" id="KW-0808">Transferase</keyword>
<proteinExistence type="predicted"/>
<dbReference type="EMBL" id="MT740307">
    <property type="protein sequence ID" value="QNR53817.1"/>
    <property type="molecule type" value="Genomic_DNA"/>
</dbReference>
<gene>
    <name evidence="1" type="ORF">phiK7A1_027c</name>
</gene>
<protein>
    <submittedName>
        <fullName evidence="1">Putative nicotinate phosphoribosyltransferase</fullName>
    </submittedName>
</protein>
<accession>A0A7H0XFM7</accession>
<reference evidence="1 2" key="1">
    <citation type="submission" date="2020-07" db="EMBL/GenBank/DDBJ databases">
        <authorList>
            <person name="Martino G."/>
            <person name="Holtappels D."/>
            <person name="Wagemans J."/>
            <person name="Lavigne R."/>
            <person name="Turina M."/>
            <person name="Ciuffo M."/>
        </authorList>
    </citation>
    <scope>NUCLEOTIDE SEQUENCE [LARGE SCALE GENOMIC DNA]</scope>
</reference>
<keyword evidence="1" id="KW-0328">Glycosyltransferase</keyword>
<evidence type="ECO:0000313" key="2">
    <source>
        <dbReference type="Proteomes" id="UP000516415"/>
    </source>
</evidence>
<sequence length="72" mass="8053">MIRDILIPDPTEHKYPTVNLTKVLFLAGEFQIEQGPRGVEYNPYHVNDVISISGEQAVALANAILKFAEEEV</sequence>
<evidence type="ECO:0000313" key="1">
    <source>
        <dbReference type="EMBL" id="QNR53817.1"/>
    </source>
</evidence>
<organism evidence="1 2">
    <name type="scientific">Pseudomonas phage phiK7A1</name>
    <dbReference type="NCBI Taxonomy" id="2759194"/>
    <lineage>
        <taxon>Viruses</taxon>
        <taxon>Duplodnaviria</taxon>
        <taxon>Heunggongvirae</taxon>
        <taxon>Uroviricota</taxon>
        <taxon>Caudoviricetes</taxon>
        <taxon>Vandenendeviridae</taxon>
        <taxon>Gorskivirinae</taxon>
        <taxon>Torinovirus</taxon>
        <taxon>Torinovirus K7A1</taxon>
    </lineage>
</organism>